<feature type="binding site" evidence="2">
    <location>
        <position position="15"/>
    </location>
    <ligand>
        <name>Mg(2+)</name>
        <dbReference type="ChEBI" id="CHEBI:18420"/>
    </ligand>
</feature>
<accession>A0AAE1Q250</accession>
<keyword evidence="4" id="KW-1185">Reference proteome</keyword>
<dbReference type="Pfam" id="PF00245">
    <property type="entry name" value="Alk_phosphatase"/>
    <property type="match status" value="1"/>
</dbReference>
<keyword evidence="2" id="KW-0479">Metal-binding</keyword>
<evidence type="ECO:0000256" key="2">
    <source>
        <dbReference type="PIRSR" id="PIRSR601952-2"/>
    </source>
</evidence>
<dbReference type="Gene3D" id="3.40.720.10">
    <property type="entry name" value="Alkaline Phosphatase, subunit A"/>
    <property type="match status" value="1"/>
</dbReference>
<dbReference type="PANTHER" id="PTHR11596">
    <property type="entry name" value="ALKALINE PHOSPHATASE"/>
    <property type="match status" value="1"/>
</dbReference>
<name>A0AAE1Q250_9EUCA</name>
<dbReference type="GO" id="GO:0004035">
    <property type="term" value="F:alkaline phosphatase activity"/>
    <property type="evidence" value="ECO:0007669"/>
    <property type="project" value="UniProtKB-EC"/>
</dbReference>
<dbReference type="PANTHER" id="PTHR11596:SF91">
    <property type="entry name" value="ALKALINE PHOSPHATASE-RELATED"/>
    <property type="match status" value="1"/>
</dbReference>
<dbReference type="SUPFAM" id="SSF53649">
    <property type="entry name" value="Alkaline phosphatase-like"/>
    <property type="match status" value="1"/>
</dbReference>
<dbReference type="InterPro" id="IPR017850">
    <property type="entry name" value="Alkaline_phosphatase_core_sf"/>
</dbReference>
<feature type="non-terminal residue" evidence="3">
    <location>
        <position position="1"/>
    </location>
</feature>
<reference evidence="3" key="1">
    <citation type="submission" date="2023-11" db="EMBL/GenBank/DDBJ databases">
        <title>Genome assemblies of two species of porcelain crab, Petrolisthes cinctipes and Petrolisthes manimaculis (Anomura: Porcellanidae).</title>
        <authorList>
            <person name="Angst P."/>
        </authorList>
    </citation>
    <scope>NUCLEOTIDE SEQUENCE</scope>
    <source>
        <strain evidence="3">PB745_02</strain>
        <tissue evidence="3">Gill</tissue>
    </source>
</reference>
<evidence type="ECO:0000313" key="3">
    <source>
        <dbReference type="EMBL" id="KAK4318055.1"/>
    </source>
</evidence>
<dbReference type="InterPro" id="IPR001952">
    <property type="entry name" value="Alkaline_phosphatase"/>
</dbReference>
<dbReference type="GO" id="GO:0046872">
    <property type="term" value="F:metal ion binding"/>
    <property type="evidence" value="ECO:0007669"/>
    <property type="project" value="UniProtKB-KW"/>
</dbReference>
<dbReference type="AlphaFoldDB" id="A0AAE1Q250"/>
<comment type="caution">
    <text evidence="3">The sequence shown here is derived from an EMBL/GenBank/DDBJ whole genome shotgun (WGS) entry which is preliminary data.</text>
</comment>
<sequence length="63" mass="6954">KSTGIVTNTRITHGTPSALYARSPSRYWEDNAKIPPHSHASCKDIARQLVENEPGRNINVSPI</sequence>
<protein>
    <recommendedName>
        <fullName evidence="1">alkaline phosphatase</fullName>
        <ecNumber evidence="1">3.1.3.1</ecNumber>
    </recommendedName>
</protein>
<dbReference type="EMBL" id="JAWZYT010000872">
    <property type="protein sequence ID" value="KAK4318055.1"/>
    <property type="molecule type" value="Genomic_DNA"/>
</dbReference>
<proteinExistence type="predicted"/>
<evidence type="ECO:0000313" key="4">
    <source>
        <dbReference type="Proteomes" id="UP001292094"/>
    </source>
</evidence>
<keyword evidence="2" id="KW-0460">Magnesium</keyword>
<organism evidence="3 4">
    <name type="scientific">Petrolisthes manimaculis</name>
    <dbReference type="NCBI Taxonomy" id="1843537"/>
    <lineage>
        <taxon>Eukaryota</taxon>
        <taxon>Metazoa</taxon>
        <taxon>Ecdysozoa</taxon>
        <taxon>Arthropoda</taxon>
        <taxon>Crustacea</taxon>
        <taxon>Multicrustacea</taxon>
        <taxon>Malacostraca</taxon>
        <taxon>Eumalacostraca</taxon>
        <taxon>Eucarida</taxon>
        <taxon>Decapoda</taxon>
        <taxon>Pleocyemata</taxon>
        <taxon>Anomura</taxon>
        <taxon>Galatheoidea</taxon>
        <taxon>Porcellanidae</taxon>
        <taxon>Petrolisthes</taxon>
    </lineage>
</organism>
<comment type="cofactor">
    <cofactor evidence="2">
        <name>Mg(2+)</name>
        <dbReference type="ChEBI" id="CHEBI:18420"/>
    </cofactor>
    <text evidence="2">Binds 1 Mg(2+) ion.</text>
</comment>
<evidence type="ECO:0000256" key="1">
    <source>
        <dbReference type="ARBA" id="ARBA00012647"/>
    </source>
</evidence>
<dbReference type="EC" id="3.1.3.1" evidence="1"/>
<feature type="binding site" evidence="2">
    <location>
        <position position="13"/>
    </location>
    <ligand>
        <name>Mg(2+)</name>
        <dbReference type="ChEBI" id="CHEBI:18420"/>
    </ligand>
</feature>
<gene>
    <name evidence="3" type="ORF">Pmani_010930</name>
</gene>
<dbReference type="Proteomes" id="UP001292094">
    <property type="component" value="Unassembled WGS sequence"/>
</dbReference>